<sequence>MNVYKQITKLEKLYLMFKFSSYFYLNIDGKTVQSEKDAVQILAEGFNIDDLQNGNWDALADRLDRPNYIIPDNINIFINNAKYLFINDEISKNIFLEILSDTVLWWNEGVERYIVGGKRKKFNVYIIE</sequence>
<reference evidence="3 4" key="1">
    <citation type="submission" date="2020-12" db="EMBL/GenBank/DDBJ databases">
        <title>FDA dAtabase for Regulatory Grade micrObial Sequences (FDA-ARGOS): Supporting development and validation of Infectious Disease Dx tests.</title>
        <authorList>
            <person name="Sproer C."/>
            <person name="Gronow S."/>
            <person name="Severitt S."/>
            <person name="Schroder I."/>
            <person name="Tallon L."/>
            <person name="Sadzewicz L."/>
            <person name="Zhao X."/>
            <person name="Boylan J."/>
            <person name="Ott S."/>
            <person name="Bowen H."/>
            <person name="Vavikolanu K."/>
            <person name="Mehta A."/>
            <person name="Aluvathingal J."/>
            <person name="Nadendla S."/>
            <person name="Lowell S."/>
            <person name="Myers T."/>
            <person name="Yan Y."/>
            <person name="Sichtig H."/>
        </authorList>
    </citation>
    <scope>NUCLEOTIDE SEQUENCE [LARGE SCALE GENOMIC DNA]</scope>
    <source>
        <strain evidence="3 4">FDAARGOS_885</strain>
    </source>
</reference>
<proteinExistence type="inferred from homology"/>
<dbReference type="InterPro" id="IPR000468">
    <property type="entry name" value="Barstar"/>
</dbReference>
<dbReference type="EMBL" id="CP065707">
    <property type="protein sequence ID" value="QPT01275.1"/>
    <property type="molecule type" value="Genomic_DNA"/>
</dbReference>
<dbReference type="InterPro" id="IPR035905">
    <property type="entry name" value="Barstar-like_sf"/>
</dbReference>
<name>A0A7T2ZVI4_STROR</name>
<comment type="similarity">
    <text evidence="1">Belongs to the barstar family.</text>
</comment>
<protein>
    <submittedName>
        <fullName evidence="3">Barstar family protein</fullName>
    </submittedName>
</protein>
<gene>
    <name evidence="3" type="ORF">I6G42_06855</name>
</gene>
<organism evidence="3 4">
    <name type="scientific">Streptococcus oralis</name>
    <dbReference type="NCBI Taxonomy" id="1303"/>
    <lineage>
        <taxon>Bacteria</taxon>
        <taxon>Bacillati</taxon>
        <taxon>Bacillota</taxon>
        <taxon>Bacilli</taxon>
        <taxon>Lactobacillales</taxon>
        <taxon>Streptococcaceae</taxon>
        <taxon>Streptococcus</taxon>
    </lineage>
</organism>
<dbReference type="SUPFAM" id="SSF52038">
    <property type="entry name" value="Barstar-related"/>
    <property type="match status" value="1"/>
</dbReference>
<dbReference type="AlphaFoldDB" id="A0A7T2ZVI4"/>
<accession>A0A7T2ZVI4</accession>
<dbReference type="Pfam" id="PF01337">
    <property type="entry name" value="Barstar"/>
    <property type="match status" value="1"/>
</dbReference>
<evidence type="ECO:0000259" key="2">
    <source>
        <dbReference type="Pfam" id="PF01337"/>
    </source>
</evidence>
<evidence type="ECO:0000313" key="4">
    <source>
        <dbReference type="Proteomes" id="UP000595086"/>
    </source>
</evidence>
<evidence type="ECO:0000256" key="1">
    <source>
        <dbReference type="ARBA" id="ARBA00006845"/>
    </source>
</evidence>
<dbReference type="RefSeq" id="WP_038805234.1">
    <property type="nucleotide sequence ID" value="NZ_CP065707.1"/>
</dbReference>
<feature type="domain" description="Barstar (barnase inhibitor)" evidence="2">
    <location>
        <begin position="25"/>
        <end position="110"/>
    </location>
</feature>
<evidence type="ECO:0000313" key="3">
    <source>
        <dbReference type="EMBL" id="QPT01275.1"/>
    </source>
</evidence>
<dbReference type="Gene3D" id="3.30.370.10">
    <property type="entry name" value="Barstar-like"/>
    <property type="match status" value="1"/>
</dbReference>
<dbReference type="Proteomes" id="UP000595086">
    <property type="component" value="Chromosome"/>
</dbReference>